<dbReference type="GO" id="GO:0030313">
    <property type="term" value="C:cell envelope"/>
    <property type="evidence" value="ECO:0007669"/>
    <property type="project" value="UniProtKB-SubCell"/>
</dbReference>
<dbReference type="InterPro" id="IPR051648">
    <property type="entry name" value="CWI-Assembly_Regulator"/>
</dbReference>
<evidence type="ECO:0000313" key="6">
    <source>
        <dbReference type="EMBL" id="RXG20673.1"/>
    </source>
</evidence>
<dbReference type="RefSeq" id="WP_128758531.1">
    <property type="nucleotide sequence ID" value="NZ_QOVM01000007.1"/>
</dbReference>
<evidence type="ECO:0000256" key="2">
    <source>
        <dbReference type="ARBA" id="ARBA00022512"/>
    </source>
</evidence>
<dbReference type="SUPFAM" id="SSF52058">
    <property type="entry name" value="L domain-like"/>
    <property type="match status" value="5"/>
</dbReference>
<dbReference type="EMBL" id="QOVM01000007">
    <property type="protein sequence ID" value="RXG20673.1"/>
    <property type="molecule type" value="Genomic_DNA"/>
</dbReference>
<proteinExistence type="predicted"/>
<dbReference type="PROSITE" id="PS51257">
    <property type="entry name" value="PROKAR_LIPOPROTEIN"/>
    <property type="match status" value="1"/>
</dbReference>
<name>A0A4Q0P2A0_9FLAO</name>
<comment type="subcellular location">
    <subcellularLocation>
        <location evidence="1">Secreted</location>
        <location evidence="1">Cell wall</location>
    </subcellularLocation>
</comment>
<protein>
    <recommendedName>
        <fullName evidence="8">Receptor L domain-containing protein</fullName>
    </recommendedName>
</protein>
<accession>A0A4Q0P2A0</accession>
<sequence length="712" mass="78746">MKKLILLIIPIVFIFYSCDKDESEEIIIEEELILPELLTNQASNLTVYSVILSGKVLNIGNSELTEQGLLIGHSPNPTIENNINKLNLPINEGNEFSIELIELEQGATYYVKAYAINSDGTGYGNEIQFTALNEKVFEGDVTLSTQEQVNIFGANNYQTIKGSLTIEGTVTDLKPLKDLVFVNYELNIKGTTALKNFDGLHNLKIVGRHLVIDNNTSLENFVGITNLGELPILEVIRNPKIKNLKGFDSLYKIGTLGIGLNDNLENLIGLESLLLIYNNLAINSNPNIFDLQGLNNLSIIRGSTYIGENPSLTNLNGLENMVDLDYLYLNNNESLLHIDALKTLNTFNALKIDGCNALTQLPVFKSITVMSSIEIRYGGGLTSLEGFKNLKSVRNLLFLQSDILSLEGLENLEYIDNKFELISCDNLIDFKGFENVKSIGSGSFYSGLTINENQNLISLNGLQGLTEVNGSLNITTNKSLTSFDGLQNLKSIKKTMHLIHNESLNDINAIAGITTLNGFVLEGSNNLTQLPVFNNLTQLDYIFIAYGGGLTNLQGFNKLQFVEEITLEESNITTLEGLERLEKIGKILKIQRCNNMLNLEGLTNVKSIGNGFSDQGISINYNRKIKNLTGLNKLAQINGTLEIRGNEFLESLNGLESISMIDKNIEINGNSELSNFCSLASYFTKNSYKGNYIVENNFRNPSIQDLIDGNCN</sequence>
<keyword evidence="7" id="KW-1185">Reference proteome</keyword>
<dbReference type="InterPro" id="IPR036941">
    <property type="entry name" value="Rcpt_L-dom_sf"/>
</dbReference>
<dbReference type="InterPro" id="IPR032675">
    <property type="entry name" value="LRR_dom_sf"/>
</dbReference>
<keyword evidence="4" id="KW-0732">Signal</keyword>
<keyword evidence="2" id="KW-0134">Cell wall</keyword>
<dbReference type="Proteomes" id="UP000289238">
    <property type="component" value="Unassembled WGS sequence"/>
</dbReference>
<evidence type="ECO:0000256" key="4">
    <source>
        <dbReference type="ARBA" id="ARBA00022729"/>
    </source>
</evidence>
<dbReference type="PANTHER" id="PTHR31018">
    <property type="entry name" value="SPORULATION-SPECIFIC PROTEIN-RELATED"/>
    <property type="match status" value="1"/>
</dbReference>
<reference evidence="6 7" key="1">
    <citation type="submission" date="2018-07" db="EMBL/GenBank/DDBJ databases">
        <title>Leeuwenhoekiella genomics.</title>
        <authorList>
            <person name="Tahon G."/>
            <person name="Willems A."/>
        </authorList>
    </citation>
    <scope>NUCLEOTIDE SEQUENCE [LARGE SCALE GENOMIC DNA]</scope>
    <source>
        <strain evidence="6 7">LMG 22550</strain>
    </source>
</reference>
<evidence type="ECO:0000313" key="7">
    <source>
        <dbReference type="Proteomes" id="UP000289238"/>
    </source>
</evidence>
<dbReference type="AlphaFoldDB" id="A0A4Q0P2A0"/>
<dbReference type="Gene3D" id="3.80.10.10">
    <property type="entry name" value="Ribonuclease Inhibitor"/>
    <property type="match status" value="1"/>
</dbReference>
<dbReference type="Gene3D" id="3.80.20.20">
    <property type="entry name" value="Receptor L-domain"/>
    <property type="match status" value="2"/>
</dbReference>
<dbReference type="OrthoDB" id="9765957at2"/>
<evidence type="ECO:0000256" key="5">
    <source>
        <dbReference type="ARBA" id="ARBA00023180"/>
    </source>
</evidence>
<keyword evidence="5" id="KW-0325">Glycoprotein</keyword>
<evidence type="ECO:0000256" key="3">
    <source>
        <dbReference type="ARBA" id="ARBA00022525"/>
    </source>
</evidence>
<keyword evidence="3" id="KW-0964">Secreted</keyword>
<evidence type="ECO:0000256" key="1">
    <source>
        <dbReference type="ARBA" id="ARBA00004191"/>
    </source>
</evidence>
<organism evidence="6 7">
    <name type="scientific">Leeuwenhoekiella aequorea</name>
    <dbReference type="NCBI Taxonomy" id="283736"/>
    <lineage>
        <taxon>Bacteria</taxon>
        <taxon>Pseudomonadati</taxon>
        <taxon>Bacteroidota</taxon>
        <taxon>Flavobacteriia</taxon>
        <taxon>Flavobacteriales</taxon>
        <taxon>Flavobacteriaceae</taxon>
        <taxon>Leeuwenhoekiella</taxon>
    </lineage>
</organism>
<dbReference type="PANTHER" id="PTHR31018:SF3">
    <property type="entry name" value="RECEPTOR PROTEIN-TYROSINE KINASE"/>
    <property type="match status" value="1"/>
</dbReference>
<comment type="caution">
    <text evidence="6">The sequence shown here is derived from an EMBL/GenBank/DDBJ whole genome shotgun (WGS) entry which is preliminary data.</text>
</comment>
<gene>
    <name evidence="6" type="ORF">DSM00_2777</name>
</gene>
<evidence type="ECO:0008006" key="8">
    <source>
        <dbReference type="Google" id="ProtNLM"/>
    </source>
</evidence>